<evidence type="ECO:0000259" key="2">
    <source>
        <dbReference type="Pfam" id="PF07127"/>
    </source>
</evidence>
<feature type="domain" description="Late nodulin" evidence="2">
    <location>
        <begin position="1"/>
        <end position="55"/>
    </location>
</feature>
<dbReference type="Pfam" id="PF07127">
    <property type="entry name" value="Nodulin_late"/>
    <property type="match status" value="1"/>
</dbReference>
<evidence type="ECO:0000256" key="1">
    <source>
        <dbReference type="SAM" id="Phobius"/>
    </source>
</evidence>
<feature type="transmembrane region" description="Helical" evidence="1">
    <location>
        <begin position="7"/>
        <end position="28"/>
    </location>
</feature>
<sequence length="59" mass="6757">MERFINFVYVMFIFLSLLFFTPIVNGIGKKCETDADCPNGLCARGLRPKCYISRCICVE</sequence>
<organism evidence="3">
    <name type="scientific">Lens culinaris</name>
    <name type="common">Lentil</name>
    <name type="synonym">Cicer lens</name>
    <dbReference type="NCBI Taxonomy" id="3864"/>
    <lineage>
        <taxon>Eukaryota</taxon>
        <taxon>Viridiplantae</taxon>
        <taxon>Streptophyta</taxon>
        <taxon>Embryophyta</taxon>
        <taxon>Tracheophyta</taxon>
        <taxon>Spermatophyta</taxon>
        <taxon>Magnoliopsida</taxon>
        <taxon>eudicotyledons</taxon>
        <taxon>Gunneridae</taxon>
        <taxon>Pentapetalae</taxon>
        <taxon>rosids</taxon>
        <taxon>fabids</taxon>
        <taxon>Fabales</taxon>
        <taxon>Fabaceae</taxon>
        <taxon>Papilionoideae</taxon>
        <taxon>50 kb inversion clade</taxon>
        <taxon>NPAAA clade</taxon>
        <taxon>Hologalegina</taxon>
        <taxon>IRL clade</taxon>
        <taxon>Fabeae</taxon>
        <taxon>Lens</taxon>
    </lineage>
</organism>
<accession>A0A7T8IGC8</accession>
<protein>
    <submittedName>
        <fullName evidence="3">Nodule-specific cysteine-rich peptide L15</fullName>
    </submittedName>
</protein>
<dbReference type="EMBL" id="MT371165">
    <property type="protein sequence ID" value="QQO74683.1"/>
    <property type="molecule type" value="mRNA"/>
</dbReference>
<keyword evidence="1" id="KW-0812">Transmembrane</keyword>
<dbReference type="GO" id="GO:0046872">
    <property type="term" value="F:metal ion binding"/>
    <property type="evidence" value="ECO:0007669"/>
    <property type="project" value="InterPro"/>
</dbReference>
<proteinExistence type="evidence at transcript level"/>
<dbReference type="AlphaFoldDB" id="A0A7T8IGC8"/>
<evidence type="ECO:0000313" key="3">
    <source>
        <dbReference type="EMBL" id="QQO74683.1"/>
    </source>
</evidence>
<name>A0A7T8IGC8_LENCU</name>
<dbReference type="InterPro" id="IPR009810">
    <property type="entry name" value="Nodulin_late_dom"/>
</dbReference>
<keyword evidence="1" id="KW-1133">Transmembrane helix</keyword>
<reference evidence="3" key="1">
    <citation type="journal article" date="2020" name="Mol. Cell">
        <title>Proteome analysis reveals a significant host-specific response in Rhizobium leguminosarum bv viciae endosymbiotic cells.</title>
        <authorList>
            <person name="Duran D."/>
            <person name="Albareda M."/>
            <person name="Marina A."/>
            <person name="Garcia C."/>
            <person name="Ruiz-Argueso T."/>
            <person name="Palacios J."/>
        </authorList>
    </citation>
    <scope>NUCLEOTIDE SEQUENCE</scope>
    <source>
        <tissue evidence="3">Root nodules</tissue>
    </source>
</reference>
<keyword evidence="1" id="KW-0472">Membrane</keyword>